<dbReference type="RefSeq" id="WP_074714533.1">
    <property type="nucleotide sequence ID" value="NZ_FNWV01000002.1"/>
</dbReference>
<keyword evidence="2" id="KW-0472">Membrane</keyword>
<dbReference type="EMBL" id="FNWV01000002">
    <property type="protein sequence ID" value="SEH45392.1"/>
    <property type="molecule type" value="Genomic_DNA"/>
</dbReference>
<feature type="transmembrane region" description="Helical" evidence="2">
    <location>
        <begin position="183"/>
        <end position="203"/>
    </location>
</feature>
<feature type="region of interest" description="Disordered" evidence="1">
    <location>
        <begin position="1"/>
        <end position="128"/>
    </location>
</feature>
<dbReference type="AlphaFoldDB" id="A0A1H6IGK5"/>
<protein>
    <submittedName>
        <fullName evidence="3">Uncharacterized protein</fullName>
    </submittedName>
</protein>
<reference evidence="3 4" key="1">
    <citation type="submission" date="2016-10" db="EMBL/GenBank/DDBJ databases">
        <authorList>
            <person name="de Groot N.N."/>
        </authorList>
    </citation>
    <scope>NUCLEOTIDE SEQUENCE [LARGE SCALE GENOMIC DNA]</scope>
    <source>
        <strain evidence="3 4">YAD2003</strain>
    </source>
</reference>
<name>A0A1H6IGK5_RUMFL</name>
<feature type="transmembrane region" description="Helical" evidence="2">
    <location>
        <begin position="215"/>
        <end position="234"/>
    </location>
</feature>
<feature type="compositionally biased region" description="Polar residues" evidence="1">
    <location>
        <begin position="42"/>
        <end position="128"/>
    </location>
</feature>
<proteinExistence type="predicted"/>
<organism evidence="3 4">
    <name type="scientific">Ruminococcus flavefaciens</name>
    <dbReference type="NCBI Taxonomy" id="1265"/>
    <lineage>
        <taxon>Bacteria</taxon>
        <taxon>Bacillati</taxon>
        <taxon>Bacillota</taxon>
        <taxon>Clostridia</taxon>
        <taxon>Eubacteriales</taxon>
        <taxon>Oscillospiraceae</taxon>
        <taxon>Ruminococcus</taxon>
    </lineage>
</organism>
<evidence type="ECO:0000256" key="2">
    <source>
        <dbReference type="SAM" id="Phobius"/>
    </source>
</evidence>
<evidence type="ECO:0000256" key="1">
    <source>
        <dbReference type="SAM" id="MobiDB-lite"/>
    </source>
</evidence>
<gene>
    <name evidence="3" type="ORF">SAMN02910265_00722</name>
</gene>
<dbReference type="OrthoDB" id="1820977at2"/>
<feature type="compositionally biased region" description="Low complexity" evidence="1">
    <location>
        <begin position="21"/>
        <end position="41"/>
    </location>
</feature>
<accession>A0A1H6IGK5</accession>
<dbReference type="Proteomes" id="UP000183190">
    <property type="component" value="Unassembled WGS sequence"/>
</dbReference>
<feature type="transmembrane region" description="Helical" evidence="2">
    <location>
        <begin position="157"/>
        <end position="177"/>
    </location>
</feature>
<sequence>MDDLMGGIGNSNGMDDIGDMQKLAQQAAEEADKAAAQTAQQSTGYSNAQSGYGQQSTGYSNAQSGYGQQSTGYSNAQNSYGQQSTGYSKTQNSYGQQSTGYSNAQNSYGQRSTGYGNTQSGYGQQSSNYNSYDTRSGYPASDTVYGSYGNESKLMPIVKGVLGALLGAIPGIILIILVARMGFIASICGAVMAVCIFFGYNLFTKNSGLEEKTGLIICAVVMIFAIYFAVRTSWCLEISSFLQKDLGLKPGEVDSEILQEFLGIRDVTFSEISSDFGNLLEKCECKGKFITSLLENIAFAALGGFGTFTKFGNVKI</sequence>
<keyword evidence="2" id="KW-0812">Transmembrane</keyword>
<keyword evidence="2" id="KW-1133">Transmembrane helix</keyword>
<evidence type="ECO:0000313" key="4">
    <source>
        <dbReference type="Proteomes" id="UP000183190"/>
    </source>
</evidence>
<feature type="compositionally biased region" description="Gly residues" evidence="1">
    <location>
        <begin position="1"/>
        <end position="10"/>
    </location>
</feature>
<evidence type="ECO:0000313" key="3">
    <source>
        <dbReference type="EMBL" id="SEH45392.1"/>
    </source>
</evidence>